<sequence length="38" mass="4233">MKKDKESLYLQELAADPESGLLPRSGGNVSHHNKEQPQ</sequence>
<accession>A0A1Y2SKV6</accession>
<keyword evidence="3" id="KW-1185">Reference proteome</keyword>
<evidence type="ECO:0000256" key="1">
    <source>
        <dbReference type="SAM" id="MobiDB-lite"/>
    </source>
</evidence>
<dbReference type="Proteomes" id="UP000194204">
    <property type="component" value="Unassembled WGS sequence"/>
</dbReference>
<protein>
    <submittedName>
        <fullName evidence="2">Uncharacterized protein</fullName>
    </submittedName>
</protein>
<evidence type="ECO:0000313" key="2">
    <source>
        <dbReference type="EMBL" id="OTA18691.1"/>
    </source>
</evidence>
<dbReference type="AlphaFoldDB" id="A0A1Y2SKV6"/>
<name>A0A1Y2SKV6_9GAMM</name>
<dbReference type="EMBL" id="MUBK01000028">
    <property type="protein sequence ID" value="OTA18691.1"/>
    <property type="molecule type" value="Genomic_DNA"/>
</dbReference>
<feature type="region of interest" description="Disordered" evidence="1">
    <location>
        <begin position="14"/>
        <end position="38"/>
    </location>
</feature>
<dbReference type="STRING" id="40578.Xbed_03044"/>
<gene>
    <name evidence="2" type="ORF">Xbed_03044</name>
</gene>
<proteinExistence type="predicted"/>
<organism evidence="2 3">
    <name type="scientific">Xenorhabdus beddingii</name>
    <dbReference type="NCBI Taxonomy" id="40578"/>
    <lineage>
        <taxon>Bacteria</taxon>
        <taxon>Pseudomonadati</taxon>
        <taxon>Pseudomonadota</taxon>
        <taxon>Gammaproteobacteria</taxon>
        <taxon>Enterobacterales</taxon>
        <taxon>Morganellaceae</taxon>
        <taxon>Xenorhabdus</taxon>
    </lineage>
</organism>
<comment type="caution">
    <text evidence="2">The sequence shown here is derived from an EMBL/GenBank/DDBJ whole genome shotgun (WGS) entry which is preliminary data.</text>
</comment>
<evidence type="ECO:0000313" key="3">
    <source>
        <dbReference type="Proteomes" id="UP000194204"/>
    </source>
</evidence>
<reference evidence="2 3" key="1">
    <citation type="submission" date="2017-01" db="EMBL/GenBank/DDBJ databases">
        <title>Deconstructing symbiosis and pathogenesis requirements using a combined genomic-metabolomic approach.</title>
        <authorList>
            <person name="Tobias N.J."/>
            <person name="Wolff H."/>
            <person name="Djahanschiri B."/>
            <person name="Ebersberger I."/>
            <person name="Bode H.B."/>
        </authorList>
    </citation>
    <scope>NUCLEOTIDE SEQUENCE [LARGE SCALE GENOMIC DNA]</scope>
    <source>
        <strain evidence="2 3">DSM 4764</strain>
    </source>
</reference>